<dbReference type="EMBL" id="JAQMWT010000501">
    <property type="protein sequence ID" value="KAJ8600531.1"/>
    <property type="molecule type" value="Genomic_DNA"/>
</dbReference>
<dbReference type="GO" id="GO:0008146">
    <property type="term" value="F:sulfotransferase activity"/>
    <property type="evidence" value="ECO:0007669"/>
    <property type="project" value="InterPro"/>
</dbReference>
<sequence>MDRKDKYDHPGMWCQAHRMSLPEPNTDTILCVPQKNGNVDWNLLMYQLWTGVLPKSAVEAKHFRGRYTYGSTNVSSTSHVLFIARHPYSRLLSYYLDKVVASHYSDRFPALRKKAKFSEFVQYLHGRWVAEKLSSICILDHHLCAQVEGCYFPDAAETIILKHEDERSWIHCELKYRLNADDAKLFDPDWRRRGFRNGPCFYEPDCHSNTTGGIITGSFHPTHASSPEVLEAHYDRNTARLVNDLYAADFAILGYAKWDGQEPFFVANITLHSSSSSSSSSSSESRS</sequence>
<name>A0AAD7U951_9STRA</name>
<comment type="caution">
    <text evidence="1">The sequence shown here is derived from an EMBL/GenBank/DDBJ whole genome shotgun (WGS) entry which is preliminary data.</text>
</comment>
<evidence type="ECO:0000313" key="2">
    <source>
        <dbReference type="Proteomes" id="UP001230188"/>
    </source>
</evidence>
<keyword evidence="2" id="KW-1185">Reference proteome</keyword>
<dbReference type="Proteomes" id="UP001230188">
    <property type="component" value="Unassembled WGS sequence"/>
</dbReference>
<protein>
    <recommendedName>
        <fullName evidence="3">Sulfotransferase</fullName>
    </recommendedName>
</protein>
<dbReference type="InterPro" id="IPR005331">
    <property type="entry name" value="Sulfotransferase"/>
</dbReference>
<evidence type="ECO:0000313" key="1">
    <source>
        <dbReference type="EMBL" id="KAJ8600531.1"/>
    </source>
</evidence>
<dbReference type="GO" id="GO:0016020">
    <property type="term" value="C:membrane"/>
    <property type="evidence" value="ECO:0007669"/>
    <property type="project" value="InterPro"/>
</dbReference>
<dbReference type="AlphaFoldDB" id="A0AAD7U951"/>
<evidence type="ECO:0008006" key="3">
    <source>
        <dbReference type="Google" id="ProtNLM"/>
    </source>
</evidence>
<gene>
    <name evidence="1" type="ORF">CTAYLR_010427</name>
</gene>
<organism evidence="1 2">
    <name type="scientific">Chrysophaeum taylorii</name>
    <dbReference type="NCBI Taxonomy" id="2483200"/>
    <lineage>
        <taxon>Eukaryota</taxon>
        <taxon>Sar</taxon>
        <taxon>Stramenopiles</taxon>
        <taxon>Ochrophyta</taxon>
        <taxon>Pelagophyceae</taxon>
        <taxon>Pelagomonadales</taxon>
        <taxon>Pelagomonadaceae</taxon>
        <taxon>Chrysophaeum</taxon>
    </lineage>
</organism>
<proteinExistence type="predicted"/>
<accession>A0AAD7U951</accession>
<reference evidence="1" key="1">
    <citation type="submission" date="2023-01" db="EMBL/GenBank/DDBJ databases">
        <title>Metagenome sequencing of chrysophaentin producing Chrysophaeum taylorii.</title>
        <authorList>
            <person name="Davison J."/>
            <person name="Bewley C."/>
        </authorList>
    </citation>
    <scope>NUCLEOTIDE SEQUENCE</scope>
    <source>
        <strain evidence="1">NIES-1699</strain>
    </source>
</reference>
<dbReference type="Pfam" id="PF03567">
    <property type="entry name" value="Sulfotransfer_2"/>
    <property type="match status" value="1"/>
</dbReference>